<dbReference type="AlphaFoldDB" id="A0AAP7DJ69"/>
<evidence type="ECO:0000256" key="10">
    <source>
        <dbReference type="ARBA" id="ARBA00022842"/>
    </source>
</evidence>
<dbReference type="PANTHER" id="PTHR22931">
    <property type="entry name" value="PHOSPHOENOLPYRUVATE DIKINASE-RELATED"/>
    <property type="match status" value="1"/>
</dbReference>
<feature type="active site" description="Proton donor" evidence="12">
    <location>
        <position position="841"/>
    </location>
</feature>
<comment type="similarity">
    <text evidence="2 11">Belongs to the PEP-utilizing enzyme family.</text>
</comment>
<dbReference type="EMBL" id="JABFOR010000013">
    <property type="protein sequence ID" value="NOJ71361.1"/>
    <property type="molecule type" value="Genomic_DNA"/>
</dbReference>
<keyword evidence="10 14" id="KW-0460">Magnesium</keyword>
<dbReference type="Pfam" id="PF01326">
    <property type="entry name" value="PPDK_N"/>
    <property type="match status" value="3"/>
</dbReference>
<comment type="cofactor">
    <cofactor evidence="1 11 14">
        <name>Mg(2+)</name>
        <dbReference type="ChEBI" id="CHEBI:18420"/>
    </cofactor>
</comment>
<reference evidence="18 19" key="1">
    <citation type="submission" date="2020-05" db="EMBL/GenBank/DDBJ databases">
        <title>Whole genome sequencing and identification of novel metabolites from Paenibacillus alvei strain JR949.</title>
        <authorList>
            <person name="Rajendhran J."/>
            <person name="Sree Pranav P."/>
            <person name="Mahalakshmi B."/>
            <person name="Karthikeyan R."/>
        </authorList>
    </citation>
    <scope>NUCLEOTIDE SEQUENCE [LARGE SCALE GENOMIC DNA]</scope>
    <source>
        <strain evidence="18 19">JR949</strain>
    </source>
</reference>
<evidence type="ECO:0000256" key="7">
    <source>
        <dbReference type="ARBA" id="ARBA00022741"/>
    </source>
</evidence>
<dbReference type="GO" id="GO:0016301">
    <property type="term" value="F:kinase activity"/>
    <property type="evidence" value="ECO:0007669"/>
    <property type="project" value="UniProtKB-UniRule"/>
</dbReference>
<proteinExistence type="inferred from homology"/>
<dbReference type="NCBIfam" id="NF004531">
    <property type="entry name" value="PRK05878.1"/>
    <property type="match status" value="1"/>
</dbReference>
<accession>A0AAP7DJ69</accession>
<dbReference type="Gene3D" id="1.10.189.10">
    <property type="entry name" value="Pyruvate Phosphate Dikinase, domain 2"/>
    <property type="match status" value="1"/>
</dbReference>
<feature type="binding site" evidence="13">
    <location>
        <position position="776"/>
    </location>
    <ligand>
        <name>substrate</name>
    </ligand>
</feature>
<evidence type="ECO:0000259" key="15">
    <source>
        <dbReference type="Pfam" id="PF00391"/>
    </source>
</evidence>
<feature type="binding site" evidence="14">
    <location>
        <position position="778"/>
    </location>
    <ligand>
        <name>Mg(2+)</name>
        <dbReference type="ChEBI" id="CHEBI:18420"/>
    </ligand>
</feature>
<dbReference type="Gene3D" id="3.50.30.10">
    <property type="entry name" value="Phosphohistidine domain"/>
    <property type="match status" value="1"/>
</dbReference>
<evidence type="ECO:0000256" key="1">
    <source>
        <dbReference type="ARBA" id="ARBA00001946"/>
    </source>
</evidence>
<keyword evidence="6 14" id="KW-0479">Metal-binding</keyword>
<evidence type="ECO:0000256" key="2">
    <source>
        <dbReference type="ARBA" id="ARBA00007837"/>
    </source>
</evidence>
<dbReference type="EC" id="2.7.9.1" evidence="3 11"/>
<feature type="binding site" evidence="14">
    <location>
        <position position="754"/>
    </location>
    <ligand>
        <name>Mg(2+)</name>
        <dbReference type="ChEBI" id="CHEBI:18420"/>
    </ligand>
</feature>
<dbReference type="RefSeq" id="WP_171416843.1">
    <property type="nucleotide sequence ID" value="NZ_JABFOR010000013.1"/>
</dbReference>
<evidence type="ECO:0000256" key="3">
    <source>
        <dbReference type="ARBA" id="ARBA00011994"/>
    </source>
</evidence>
<keyword evidence="5 18" id="KW-0808">Transferase</keyword>
<organism evidence="18 19">
    <name type="scientific">Paenibacillus alvei</name>
    <name type="common">Bacillus alvei</name>
    <dbReference type="NCBI Taxonomy" id="44250"/>
    <lineage>
        <taxon>Bacteria</taxon>
        <taxon>Bacillati</taxon>
        <taxon>Bacillota</taxon>
        <taxon>Bacilli</taxon>
        <taxon>Bacillales</taxon>
        <taxon>Paenibacillaceae</taxon>
        <taxon>Paenibacillus</taxon>
    </lineage>
</organism>
<evidence type="ECO:0000256" key="12">
    <source>
        <dbReference type="PIRSR" id="PIRSR000853-1"/>
    </source>
</evidence>
<evidence type="ECO:0000259" key="17">
    <source>
        <dbReference type="Pfam" id="PF02896"/>
    </source>
</evidence>
<dbReference type="Gene3D" id="1.20.80.30">
    <property type="match status" value="1"/>
</dbReference>
<feature type="binding site" evidence="13">
    <location>
        <position position="777"/>
    </location>
    <ligand>
        <name>substrate</name>
    </ligand>
</feature>
<feature type="domain" description="PEP-utilising enzyme mobile" evidence="15">
    <location>
        <begin position="420"/>
        <end position="501"/>
    </location>
</feature>
<dbReference type="InterPro" id="IPR018274">
    <property type="entry name" value="PEP_util_AS"/>
</dbReference>
<feature type="domain" description="Pyruvate phosphate dikinase AMP/ATP-binding" evidence="16">
    <location>
        <begin position="303"/>
        <end position="351"/>
    </location>
</feature>
<evidence type="ECO:0000256" key="14">
    <source>
        <dbReference type="PIRSR" id="PIRSR000853-3"/>
    </source>
</evidence>
<dbReference type="InterPro" id="IPR013815">
    <property type="entry name" value="ATP_grasp_subdomain_1"/>
</dbReference>
<evidence type="ECO:0000256" key="5">
    <source>
        <dbReference type="ARBA" id="ARBA00022679"/>
    </source>
</evidence>
<dbReference type="GO" id="GO:0005524">
    <property type="term" value="F:ATP binding"/>
    <property type="evidence" value="ECO:0007669"/>
    <property type="project" value="UniProtKB-UniRule"/>
</dbReference>
<dbReference type="InterPro" id="IPR036637">
    <property type="entry name" value="Phosphohistidine_dom_sf"/>
</dbReference>
<evidence type="ECO:0000256" key="4">
    <source>
        <dbReference type="ARBA" id="ARBA00020138"/>
    </source>
</evidence>
<feature type="domain" description="Pyruvate phosphate dikinase AMP/ATP-binding" evidence="16">
    <location>
        <begin position="18"/>
        <end position="54"/>
    </location>
</feature>
<evidence type="ECO:0000256" key="6">
    <source>
        <dbReference type="ARBA" id="ARBA00022723"/>
    </source>
</evidence>
<dbReference type="Gene3D" id="3.30.470.20">
    <property type="entry name" value="ATP-grasp fold, B domain"/>
    <property type="match status" value="1"/>
</dbReference>
<evidence type="ECO:0000256" key="11">
    <source>
        <dbReference type="PIRNR" id="PIRNR000853"/>
    </source>
</evidence>
<evidence type="ECO:0000313" key="18">
    <source>
        <dbReference type="EMBL" id="NOJ71361.1"/>
    </source>
</evidence>
<feature type="binding site" evidence="13">
    <location>
        <position position="754"/>
    </location>
    <ligand>
        <name>substrate</name>
    </ligand>
</feature>
<name>A0AAP7DJ69_PAEAL</name>
<dbReference type="SUPFAM" id="SSF56059">
    <property type="entry name" value="Glutathione synthetase ATP-binding domain-like"/>
    <property type="match status" value="1"/>
</dbReference>
<evidence type="ECO:0000256" key="13">
    <source>
        <dbReference type="PIRSR" id="PIRSR000853-2"/>
    </source>
</evidence>
<dbReference type="GO" id="GO:0050242">
    <property type="term" value="F:pyruvate, phosphate dikinase activity"/>
    <property type="evidence" value="ECO:0007669"/>
    <property type="project" value="UniProtKB-UniRule"/>
</dbReference>
<dbReference type="InterPro" id="IPR000121">
    <property type="entry name" value="PEP_util_C"/>
</dbReference>
<keyword evidence="8" id="KW-0418">Kinase</keyword>
<evidence type="ECO:0000259" key="16">
    <source>
        <dbReference type="Pfam" id="PF01326"/>
    </source>
</evidence>
<keyword evidence="7" id="KW-0547">Nucleotide-binding</keyword>
<evidence type="ECO:0000256" key="9">
    <source>
        <dbReference type="ARBA" id="ARBA00022840"/>
    </source>
</evidence>
<dbReference type="NCBIfam" id="TIGR01828">
    <property type="entry name" value="pyru_phos_dikin"/>
    <property type="match status" value="1"/>
</dbReference>
<keyword evidence="18" id="KW-0670">Pyruvate</keyword>
<evidence type="ECO:0000256" key="8">
    <source>
        <dbReference type="ARBA" id="ARBA00022777"/>
    </source>
</evidence>
<dbReference type="InterPro" id="IPR010121">
    <property type="entry name" value="Pyruvate_phosphate_dikinase"/>
</dbReference>
<dbReference type="Pfam" id="PF02896">
    <property type="entry name" value="PEP-utilizers_C"/>
    <property type="match status" value="1"/>
</dbReference>
<gene>
    <name evidence="18" type="ORF">HMI46_12410</name>
</gene>
<dbReference type="GO" id="GO:0046872">
    <property type="term" value="F:metal ion binding"/>
    <property type="evidence" value="ECO:0007669"/>
    <property type="project" value="UniProtKB-UniRule"/>
</dbReference>
<dbReference type="Gene3D" id="3.20.20.60">
    <property type="entry name" value="Phosphoenolpyruvate-binding domains"/>
    <property type="match status" value="1"/>
</dbReference>
<dbReference type="SUPFAM" id="SSF52009">
    <property type="entry name" value="Phosphohistidine domain"/>
    <property type="match status" value="1"/>
</dbReference>
<protein>
    <recommendedName>
        <fullName evidence="4 11">Pyruvate, phosphate dikinase</fullName>
        <ecNumber evidence="3 11">2.7.9.1</ecNumber>
    </recommendedName>
</protein>
<feature type="domain" description="PEP-utilising enzyme C-terminal" evidence="17">
    <location>
        <begin position="521"/>
        <end position="880"/>
    </location>
</feature>
<feature type="domain" description="Pyruvate phosphate dikinase AMP/ATP-binding" evidence="16">
    <location>
        <begin position="62"/>
        <end position="288"/>
    </location>
</feature>
<dbReference type="InterPro" id="IPR040442">
    <property type="entry name" value="Pyrv_kinase-like_dom_sf"/>
</dbReference>
<dbReference type="InterPro" id="IPR002192">
    <property type="entry name" value="PPDK_AMP/ATP-bd"/>
</dbReference>
<feature type="binding site" evidence="13">
    <location>
        <position position="559"/>
    </location>
    <ligand>
        <name>substrate</name>
    </ligand>
</feature>
<comment type="caution">
    <text evidence="18">The sequence shown here is derived from an EMBL/GenBank/DDBJ whole genome shotgun (WGS) entry which is preliminary data.</text>
</comment>
<dbReference type="SUPFAM" id="SSF51621">
    <property type="entry name" value="Phosphoenolpyruvate/pyruvate domain"/>
    <property type="match status" value="1"/>
</dbReference>
<feature type="active site" description="Tele-phosphohistidine intermediate" evidence="12">
    <location>
        <position position="453"/>
    </location>
</feature>
<feature type="binding site" evidence="13">
    <location>
        <position position="775"/>
    </location>
    <ligand>
        <name>substrate</name>
    </ligand>
</feature>
<dbReference type="Gene3D" id="3.30.1490.20">
    <property type="entry name" value="ATP-grasp fold, A domain"/>
    <property type="match status" value="1"/>
</dbReference>
<keyword evidence="9" id="KW-0067">ATP-binding</keyword>
<dbReference type="Pfam" id="PF00391">
    <property type="entry name" value="PEP-utilizers"/>
    <property type="match status" value="1"/>
</dbReference>
<feature type="binding site" evidence="13">
    <location>
        <position position="615"/>
    </location>
    <ligand>
        <name>substrate</name>
    </ligand>
</feature>
<comment type="catalytic activity">
    <reaction evidence="11">
        <text>pyruvate + phosphate + ATP = phosphoenolpyruvate + AMP + diphosphate + H(+)</text>
        <dbReference type="Rhea" id="RHEA:10756"/>
        <dbReference type="ChEBI" id="CHEBI:15361"/>
        <dbReference type="ChEBI" id="CHEBI:15378"/>
        <dbReference type="ChEBI" id="CHEBI:30616"/>
        <dbReference type="ChEBI" id="CHEBI:33019"/>
        <dbReference type="ChEBI" id="CHEBI:43474"/>
        <dbReference type="ChEBI" id="CHEBI:58702"/>
        <dbReference type="ChEBI" id="CHEBI:456215"/>
        <dbReference type="EC" id="2.7.9.1"/>
    </reaction>
</comment>
<sequence length="910" mass="101106">MTISRVNSFRNGGKEDAELLGGKGANLAEMTKAGLPVPPGFTITTEVCRQYYSSGCHMPTGIMDEVMRALVEVERAQERRFGSEDCPLLVSVRSGSVTSMPGMMDTILNLGLTDKTVEGLAKLTGNRRFAYDCYRRFIQMYGSVVYNIEGVHFERLLQQEKQLAGCAEDHQLTEASLISLVQKFKLLIEVRAERTFPQIVKQQLQEAIEAVFLSWSSPRAKVYRKVHQIPDDQGTAVNVQSMVFGNMGETSGTGVLFTRNPSTGEPILFGEYLMNAQGEDVVGGTRTPCPIAELEVTMPHVYEELSLCAKQLELQYRDMQDIEFTVENGKLYLLQTRNAKRNARAALQVASDLVKEGLISKEEAVMRIDVQHLNHLLHRSLHAAADHSAIATGLPASPGAACGQAVFEADVADEWKRAGKQVILVRMETTPEDIHGVIAAEGIVTLRGGMTSHAAVVARGMGKPCVCGCETLQIDEEKQQLIANGFIIHEGDWLTIDGGSGQVIPGRIELQDANITPEMLQVLEWADQIRSMKVLANADSPSDARKAREFGAEGIGLCRTEHMFMSPTRVPIVQQMIMAEKEIDRQLALNRLLPMQRADFEDMFREMDGLPVTIRLLDPPLHEFLPNIEELIERKEALHTLDCEQADKDGELQELERMIRRVRELQETNPMLGQRGCRLGIMFPEIYEMQVEAIFQAVLRCLRDRVTVLPHIMIPLVGHVNELHFLRNVVDLVAQQVLGEERRNCPYKVGTMIEVPRAALTAGEIARSADFFSFGTNDLTQMTFGYSRDDAEGKFLTHYVENKLLPSNPFQVLDTEGVGKLIEMAVVQGRARNPMLTTSICGEHGGDYESIMFCQQIGLDYVSCSPYRLPVARIAAAQAHIRMNGAARQQHAQLLGTGEVQAEQSQEAAV</sequence>
<dbReference type="Proteomes" id="UP000552038">
    <property type="component" value="Unassembled WGS sequence"/>
</dbReference>
<feature type="binding site" evidence="13">
    <location>
        <position position="778"/>
    </location>
    <ligand>
        <name>substrate</name>
    </ligand>
</feature>
<dbReference type="PANTHER" id="PTHR22931:SF9">
    <property type="entry name" value="PYRUVATE, PHOSPHATE DIKINASE 1, CHLOROPLASTIC"/>
    <property type="match status" value="1"/>
</dbReference>
<dbReference type="PROSITE" id="PS00742">
    <property type="entry name" value="PEP_ENZYMES_2"/>
    <property type="match status" value="1"/>
</dbReference>
<dbReference type="InterPro" id="IPR023151">
    <property type="entry name" value="PEP_util_CS"/>
</dbReference>
<dbReference type="PROSITE" id="PS00370">
    <property type="entry name" value="PEP_ENZYMES_PHOS_SITE"/>
    <property type="match status" value="1"/>
</dbReference>
<dbReference type="PIRSF" id="PIRSF000853">
    <property type="entry name" value="PPDK"/>
    <property type="match status" value="1"/>
</dbReference>
<dbReference type="InterPro" id="IPR015813">
    <property type="entry name" value="Pyrv/PenolPyrv_kinase-like_dom"/>
</dbReference>
<dbReference type="InterPro" id="IPR008279">
    <property type="entry name" value="PEP-util_enz_mobile_dom"/>
</dbReference>
<evidence type="ECO:0000313" key="19">
    <source>
        <dbReference type="Proteomes" id="UP000552038"/>
    </source>
</evidence>